<dbReference type="SUPFAM" id="SSF48726">
    <property type="entry name" value="Immunoglobulin"/>
    <property type="match status" value="1"/>
</dbReference>
<dbReference type="InterPro" id="IPR036179">
    <property type="entry name" value="Ig-like_dom_sf"/>
</dbReference>
<protein>
    <recommendedName>
        <fullName evidence="1">Immunoglobulin V-set domain-containing protein</fullName>
    </recommendedName>
</protein>
<proteinExistence type="predicted"/>
<name>A0ABN9ABY8_9NEOB</name>
<organism evidence="2 3">
    <name type="scientific">Staurois parvus</name>
    <dbReference type="NCBI Taxonomy" id="386267"/>
    <lineage>
        <taxon>Eukaryota</taxon>
        <taxon>Metazoa</taxon>
        <taxon>Chordata</taxon>
        <taxon>Craniata</taxon>
        <taxon>Vertebrata</taxon>
        <taxon>Euteleostomi</taxon>
        <taxon>Amphibia</taxon>
        <taxon>Batrachia</taxon>
        <taxon>Anura</taxon>
        <taxon>Neobatrachia</taxon>
        <taxon>Ranoidea</taxon>
        <taxon>Ranidae</taxon>
        <taxon>Staurois</taxon>
    </lineage>
</organism>
<dbReference type="EMBL" id="CATNWA010000096">
    <property type="protein sequence ID" value="CAI9532949.1"/>
    <property type="molecule type" value="Genomic_DNA"/>
</dbReference>
<gene>
    <name evidence="2" type="ORF">SPARVUS_LOCUS308445</name>
</gene>
<sequence length="64" mass="7271">MGDIAQGNVSLTISDLTKEDEGLYCCRVEIHGLGNDEIRYIHLEIQDIEECPDDLEWSTIYALN</sequence>
<dbReference type="Gene3D" id="2.60.40.10">
    <property type="entry name" value="Immunoglobulins"/>
    <property type="match status" value="1"/>
</dbReference>
<dbReference type="Proteomes" id="UP001162483">
    <property type="component" value="Unassembled WGS sequence"/>
</dbReference>
<feature type="domain" description="Immunoglobulin V-set" evidence="1">
    <location>
        <begin position="3"/>
        <end position="45"/>
    </location>
</feature>
<evidence type="ECO:0000313" key="3">
    <source>
        <dbReference type="Proteomes" id="UP001162483"/>
    </source>
</evidence>
<evidence type="ECO:0000313" key="2">
    <source>
        <dbReference type="EMBL" id="CAI9532949.1"/>
    </source>
</evidence>
<dbReference type="PANTHER" id="PTHR46608">
    <property type="entry name" value="T-CELL IMMUNOGLOBULIN AND MUCIN DOMAIN-CONTAINING PROTEIN 4"/>
    <property type="match status" value="1"/>
</dbReference>
<evidence type="ECO:0000259" key="1">
    <source>
        <dbReference type="Pfam" id="PF07686"/>
    </source>
</evidence>
<accession>A0ABN9ABY8</accession>
<reference evidence="2" key="1">
    <citation type="submission" date="2023-05" db="EMBL/GenBank/DDBJ databases">
        <authorList>
            <person name="Stuckert A."/>
        </authorList>
    </citation>
    <scope>NUCLEOTIDE SEQUENCE</scope>
</reference>
<dbReference type="InterPro" id="IPR013783">
    <property type="entry name" value="Ig-like_fold"/>
</dbReference>
<dbReference type="Pfam" id="PF07686">
    <property type="entry name" value="V-set"/>
    <property type="match status" value="1"/>
</dbReference>
<dbReference type="PANTHER" id="PTHR46608:SF3">
    <property type="entry name" value="T-CELL IMMUNOGLOBULIN AND MUCIN DOMAIN-CONTAINING PROTEIN 4"/>
    <property type="match status" value="1"/>
</dbReference>
<keyword evidence="3" id="KW-1185">Reference proteome</keyword>
<dbReference type="InterPro" id="IPR013106">
    <property type="entry name" value="Ig_V-set"/>
</dbReference>
<comment type="caution">
    <text evidence="2">The sequence shown here is derived from an EMBL/GenBank/DDBJ whole genome shotgun (WGS) entry which is preliminary data.</text>
</comment>